<dbReference type="OrthoDB" id="639821at2"/>
<proteinExistence type="predicted"/>
<feature type="compositionally biased region" description="Low complexity" evidence="1">
    <location>
        <begin position="163"/>
        <end position="174"/>
    </location>
</feature>
<evidence type="ECO:0000313" key="2">
    <source>
        <dbReference type="EMBL" id="PSK90057.1"/>
    </source>
</evidence>
<protein>
    <submittedName>
        <fullName evidence="2">Uncharacterized protein</fullName>
    </submittedName>
</protein>
<organism evidence="2 3">
    <name type="scientific">Taibaiella chishuiensis</name>
    <dbReference type="NCBI Taxonomy" id="1434707"/>
    <lineage>
        <taxon>Bacteria</taxon>
        <taxon>Pseudomonadati</taxon>
        <taxon>Bacteroidota</taxon>
        <taxon>Chitinophagia</taxon>
        <taxon>Chitinophagales</taxon>
        <taxon>Chitinophagaceae</taxon>
        <taxon>Taibaiella</taxon>
    </lineage>
</organism>
<comment type="caution">
    <text evidence="2">The sequence shown here is derived from an EMBL/GenBank/DDBJ whole genome shotgun (WGS) entry which is preliminary data.</text>
</comment>
<name>A0A2P8CYP3_9BACT</name>
<accession>A0A2P8CYP3</accession>
<sequence>MKRYLIITGLLATGLNPASHAQQQRHYELKGFMGVQGGESFTYKLDLHDSAGNILGGYAYTYAQEPNTVKTYVTAIVDRENKTLNIREREILSNNHFESKATICLVEALLTYSAQARTISGPLITKTSGNGANCSSGGITFASAAELEQLFNPPPASPQQAVATKPAGTKTPAAPKKELGPEDNPFIGNAPKQPRQQPVAVTPRADNITEGKDKTYLWKTGQVQLEVWDGNTVDNDKVTILYNGQEVLTNYVLTKEKKKLVLPIGGNELNIITVIALNEGNEPPNTANILLTDGTESYEVIAHNTIGKRALIRIKKQ</sequence>
<keyword evidence="3" id="KW-1185">Reference proteome</keyword>
<dbReference type="EMBL" id="PYGD01000009">
    <property type="protein sequence ID" value="PSK90057.1"/>
    <property type="molecule type" value="Genomic_DNA"/>
</dbReference>
<evidence type="ECO:0000256" key="1">
    <source>
        <dbReference type="SAM" id="MobiDB-lite"/>
    </source>
</evidence>
<gene>
    <name evidence="2" type="ORF">B0I18_10963</name>
</gene>
<dbReference type="Proteomes" id="UP000240572">
    <property type="component" value="Unassembled WGS sequence"/>
</dbReference>
<feature type="region of interest" description="Disordered" evidence="1">
    <location>
        <begin position="151"/>
        <end position="202"/>
    </location>
</feature>
<evidence type="ECO:0000313" key="3">
    <source>
        <dbReference type="Proteomes" id="UP000240572"/>
    </source>
</evidence>
<reference evidence="2 3" key="1">
    <citation type="submission" date="2018-03" db="EMBL/GenBank/DDBJ databases">
        <title>Genomic Encyclopedia of Type Strains, Phase III (KMG-III): the genomes of soil and plant-associated and newly described type strains.</title>
        <authorList>
            <person name="Whitman W."/>
        </authorList>
    </citation>
    <scope>NUCLEOTIDE SEQUENCE [LARGE SCALE GENOMIC DNA]</scope>
    <source>
        <strain evidence="2 3">CGMCC 1.12700</strain>
    </source>
</reference>
<dbReference type="AlphaFoldDB" id="A0A2P8CYP3"/>
<dbReference type="RefSeq" id="WP_106524403.1">
    <property type="nucleotide sequence ID" value="NZ_PYGD01000009.1"/>
</dbReference>